<feature type="region of interest" description="Disordered" evidence="1">
    <location>
        <begin position="46"/>
        <end position="72"/>
    </location>
</feature>
<dbReference type="HOGENOM" id="CLU_2004831_0_0_1"/>
<reference evidence="2 3" key="1">
    <citation type="submission" date="2014-04" db="EMBL/GenBank/DDBJ databases">
        <authorList>
            <consortium name="DOE Joint Genome Institute"/>
            <person name="Kuo A."/>
            <person name="Kohler A."/>
            <person name="Costa M.D."/>
            <person name="Nagy L.G."/>
            <person name="Floudas D."/>
            <person name="Copeland A."/>
            <person name="Barry K.W."/>
            <person name="Cichocki N."/>
            <person name="Veneault-Fourrey C."/>
            <person name="LaButti K."/>
            <person name="Lindquist E.A."/>
            <person name="Lipzen A."/>
            <person name="Lundell T."/>
            <person name="Morin E."/>
            <person name="Murat C."/>
            <person name="Sun H."/>
            <person name="Tunlid A."/>
            <person name="Henrissat B."/>
            <person name="Grigoriev I.V."/>
            <person name="Hibbett D.S."/>
            <person name="Martin F."/>
            <person name="Nordberg H.P."/>
            <person name="Cantor M.N."/>
            <person name="Hua S.X."/>
        </authorList>
    </citation>
    <scope>NUCLEOTIDE SEQUENCE [LARGE SCALE GENOMIC DNA]</scope>
    <source>
        <strain evidence="2 3">441</strain>
    </source>
</reference>
<evidence type="ECO:0000313" key="2">
    <source>
        <dbReference type="EMBL" id="KIK28753.1"/>
    </source>
</evidence>
<dbReference type="EMBL" id="KN833691">
    <property type="protein sequence ID" value="KIK28753.1"/>
    <property type="molecule type" value="Genomic_DNA"/>
</dbReference>
<dbReference type="OrthoDB" id="10367756at2759"/>
<organism evidence="2 3">
    <name type="scientific">Pisolithus microcarpus 441</name>
    <dbReference type="NCBI Taxonomy" id="765257"/>
    <lineage>
        <taxon>Eukaryota</taxon>
        <taxon>Fungi</taxon>
        <taxon>Dikarya</taxon>
        <taxon>Basidiomycota</taxon>
        <taxon>Agaricomycotina</taxon>
        <taxon>Agaricomycetes</taxon>
        <taxon>Agaricomycetidae</taxon>
        <taxon>Boletales</taxon>
        <taxon>Sclerodermatineae</taxon>
        <taxon>Pisolithaceae</taxon>
        <taxon>Pisolithus</taxon>
    </lineage>
</organism>
<evidence type="ECO:0000313" key="3">
    <source>
        <dbReference type="Proteomes" id="UP000054018"/>
    </source>
</evidence>
<gene>
    <name evidence="2" type="ORF">PISMIDRAFT_7218</name>
</gene>
<proteinExistence type="predicted"/>
<dbReference type="Proteomes" id="UP000054018">
    <property type="component" value="Unassembled WGS sequence"/>
</dbReference>
<reference evidence="3" key="2">
    <citation type="submission" date="2015-01" db="EMBL/GenBank/DDBJ databases">
        <title>Evolutionary Origins and Diversification of the Mycorrhizal Mutualists.</title>
        <authorList>
            <consortium name="DOE Joint Genome Institute"/>
            <consortium name="Mycorrhizal Genomics Consortium"/>
            <person name="Kohler A."/>
            <person name="Kuo A."/>
            <person name="Nagy L.G."/>
            <person name="Floudas D."/>
            <person name="Copeland A."/>
            <person name="Barry K.W."/>
            <person name="Cichocki N."/>
            <person name="Veneault-Fourrey C."/>
            <person name="LaButti K."/>
            <person name="Lindquist E.A."/>
            <person name="Lipzen A."/>
            <person name="Lundell T."/>
            <person name="Morin E."/>
            <person name="Murat C."/>
            <person name="Riley R."/>
            <person name="Ohm R."/>
            <person name="Sun H."/>
            <person name="Tunlid A."/>
            <person name="Henrissat B."/>
            <person name="Grigoriev I.V."/>
            <person name="Hibbett D.S."/>
            <person name="Martin F."/>
        </authorList>
    </citation>
    <scope>NUCLEOTIDE SEQUENCE [LARGE SCALE GENOMIC DNA]</scope>
    <source>
        <strain evidence="3">441</strain>
    </source>
</reference>
<sequence>MDSALIDFTNSLCILVEIDQELSEIGPKARKKTILKLRSAIEQAHDRIGAETEPGAAMDTGHEQAEIGSKPRGDKIMLKLRGAMEKASKSQGTATLSGHVQATCENKVVNECVLLLIPSNVTTD</sequence>
<name>A0A0D0A9S8_9AGAM</name>
<evidence type="ECO:0000256" key="1">
    <source>
        <dbReference type="SAM" id="MobiDB-lite"/>
    </source>
</evidence>
<accession>A0A0D0A9S8</accession>
<feature type="compositionally biased region" description="Basic and acidic residues" evidence="1">
    <location>
        <begin position="60"/>
        <end position="72"/>
    </location>
</feature>
<dbReference type="AlphaFoldDB" id="A0A0D0A9S8"/>
<keyword evidence="3" id="KW-1185">Reference proteome</keyword>
<protein>
    <submittedName>
        <fullName evidence="2">Uncharacterized protein</fullName>
    </submittedName>
</protein>